<dbReference type="PANTHER" id="PTHR42829">
    <property type="entry name" value="NADH-UBIQUINONE OXIDOREDUCTASE CHAIN 5"/>
    <property type="match status" value="1"/>
</dbReference>
<dbReference type="Pfam" id="PF00662">
    <property type="entry name" value="Proton_antipo_N"/>
    <property type="match status" value="1"/>
</dbReference>
<dbReference type="InterPro" id="IPR003945">
    <property type="entry name" value="NU5C-like"/>
</dbReference>
<feature type="transmembrane region" description="Helical" evidence="6">
    <location>
        <begin position="548"/>
        <end position="567"/>
    </location>
</feature>
<evidence type="ECO:0000256" key="4">
    <source>
        <dbReference type="ARBA" id="ARBA00023136"/>
    </source>
</evidence>
<feature type="transmembrane region" description="Helical" evidence="6">
    <location>
        <begin position="161"/>
        <end position="179"/>
    </location>
</feature>
<feature type="transmembrane region" description="Helical" evidence="6">
    <location>
        <begin position="191"/>
        <end position="213"/>
    </location>
</feature>
<evidence type="ECO:0000256" key="5">
    <source>
        <dbReference type="RuleBase" id="RU000320"/>
    </source>
</evidence>
<feature type="transmembrane region" description="Helical" evidence="6">
    <location>
        <begin position="380"/>
        <end position="397"/>
    </location>
</feature>
<keyword evidence="2 5" id="KW-0812">Transmembrane</keyword>
<protein>
    <submittedName>
        <fullName evidence="9">NADH-quinone oxidoreductase subunit L</fullName>
    </submittedName>
</protein>
<feature type="transmembrane region" description="Helical" evidence="6">
    <location>
        <begin position="450"/>
        <end position="471"/>
    </location>
</feature>
<feature type="transmembrane region" description="Helical" evidence="6">
    <location>
        <begin position="290"/>
        <end position="312"/>
    </location>
</feature>
<evidence type="ECO:0000256" key="6">
    <source>
        <dbReference type="SAM" id="Phobius"/>
    </source>
</evidence>
<evidence type="ECO:0000256" key="1">
    <source>
        <dbReference type="ARBA" id="ARBA00004127"/>
    </source>
</evidence>
<dbReference type="NCBIfam" id="TIGR01974">
    <property type="entry name" value="NDH_I_L"/>
    <property type="match status" value="1"/>
</dbReference>
<dbReference type="Gene3D" id="1.20.5.2700">
    <property type="match status" value="1"/>
</dbReference>
<feature type="transmembrane region" description="Helical" evidence="6">
    <location>
        <begin position="348"/>
        <end position="374"/>
    </location>
</feature>
<comment type="caution">
    <text evidence="9">The sequence shown here is derived from an EMBL/GenBank/DDBJ whole genome shotgun (WGS) entry which is preliminary data.</text>
</comment>
<evidence type="ECO:0000313" key="9">
    <source>
        <dbReference type="EMBL" id="MCS3918483.1"/>
    </source>
</evidence>
<feature type="transmembrane region" description="Helical" evidence="6">
    <location>
        <begin position="105"/>
        <end position="125"/>
    </location>
</feature>
<name>A0ABT2EKK4_9BACT</name>
<feature type="transmembrane region" description="Helical" evidence="6">
    <location>
        <begin position="20"/>
        <end position="40"/>
    </location>
</feature>
<evidence type="ECO:0000259" key="7">
    <source>
        <dbReference type="Pfam" id="PF00361"/>
    </source>
</evidence>
<feature type="transmembrane region" description="Helical" evidence="6">
    <location>
        <begin position="250"/>
        <end position="269"/>
    </location>
</feature>
<sequence length="673" mass="73220">MPEVHGTTAWTVMKGFVEEWWVVILVLAFPLAGFIVNGLWGRRLPRPIVSVVACSSIAGAFLTSLYLLALNIALPPEQRSIQVAVYPWLEAGPIKIPFALLFDPLSVTMALTVSGVSFLIHVYSVGYMAGDEEFSRYFALLNLFVFFMLLLVLAGNLATMFIGWEGVGLCSFQLISFWFTRERAAEAGRKAFIVTRFGDFGFLVAALGLLAIFGTLDFGEIARVIHENELVSPWWGGKVAALDALNKPTVVGLTLGTLICLGLFMGAVGKSAQFPLYVWLPDAMEGPTPVSALIHAATMVTAGVYMVARLHFLFEQAPLALLVVAVIGAFTAAYAATMGCVENDIKRVLAYSTISQLGYMFLACGLGAYIAGIYHLVTHAFFKALLFLCAGSVMHAMHDVLDIRRMGGLAKKMPTTTLTFWIGGLALAGLIPSGLFSKDAILHAAEKQKALWALGLFTAVLTAFYTTRLGVKVFHGKPRDEHLHEHAHESPDIMTIPMILLALGTVAVSVLWMPAFVPGKWAILPEYLRVVLGEVHEPTAQEALQSTLWAVGAGLLGLIVALLAYALRPGALWNLAKVLPWLYQLVAGKYFVDEIYAALITRPGRWISEFISAHFDLGVIDATVNGIGWLTAKAGSAVRRIQTGFVRNYALYLVSAAVLLLFYMLVRGLTMAR</sequence>
<organism evidence="9 10">
    <name type="scientific">Candidatus Fervidibacter sacchari</name>
    <dbReference type="NCBI Taxonomy" id="1448929"/>
    <lineage>
        <taxon>Bacteria</taxon>
        <taxon>Candidatus Fervidibacterota</taxon>
        <taxon>Candidatus Fervidibacter</taxon>
    </lineage>
</organism>
<dbReference type="Pfam" id="PF00361">
    <property type="entry name" value="Proton_antipo_M"/>
    <property type="match status" value="1"/>
</dbReference>
<reference evidence="9 10" key="1">
    <citation type="submission" date="2022-08" db="EMBL/GenBank/DDBJ databases">
        <title>Bacterial and archaeal communities from various locations to study Microbial Dark Matter (Phase II).</title>
        <authorList>
            <person name="Stepanauskas R."/>
        </authorList>
    </citation>
    <scope>NUCLEOTIDE SEQUENCE [LARGE SCALE GENOMIC DNA]</scope>
    <source>
        <strain evidence="9 10">PD1</strain>
    </source>
</reference>
<dbReference type="RefSeq" id="WP_259094372.1">
    <property type="nucleotide sequence ID" value="NZ_CP130454.1"/>
</dbReference>
<gene>
    <name evidence="9" type="ORF">M2350_000883</name>
</gene>
<dbReference type="PRINTS" id="PR01435">
    <property type="entry name" value="NPOXDRDTASE5"/>
</dbReference>
<dbReference type="InterPro" id="IPR018393">
    <property type="entry name" value="NADHpl_OxRdtase_5_subgr"/>
</dbReference>
<keyword evidence="4 6" id="KW-0472">Membrane</keyword>
<evidence type="ECO:0000259" key="8">
    <source>
        <dbReference type="Pfam" id="PF00662"/>
    </source>
</evidence>
<feature type="transmembrane region" description="Helical" evidence="6">
    <location>
        <begin position="649"/>
        <end position="666"/>
    </location>
</feature>
<dbReference type="Proteomes" id="UP001204798">
    <property type="component" value="Unassembled WGS sequence"/>
</dbReference>
<evidence type="ECO:0000313" key="10">
    <source>
        <dbReference type="Proteomes" id="UP001204798"/>
    </source>
</evidence>
<keyword evidence="10" id="KW-1185">Reference proteome</keyword>
<feature type="transmembrane region" description="Helical" evidence="6">
    <location>
        <begin position="137"/>
        <end position="155"/>
    </location>
</feature>
<dbReference type="PANTHER" id="PTHR42829:SF2">
    <property type="entry name" value="NADH-UBIQUINONE OXIDOREDUCTASE CHAIN 5"/>
    <property type="match status" value="1"/>
</dbReference>
<feature type="domain" description="NADH:quinone oxidoreductase/Mrp antiporter transmembrane" evidence="7">
    <location>
        <begin position="154"/>
        <end position="462"/>
    </location>
</feature>
<dbReference type="NCBIfam" id="NF005141">
    <property type="entry name" value="PRK06590.1"/>
    <property type="match status" value="1"/>
</dbReference>
<evidence type="ECO:0000256" key="3">
    <source>
        <dbReference type="ARBA" id="ARBA00022989"/>
    </source>
</evidence>
<dbReference type="InterPro" id="IPR001516">
    <property type="entry name" value="Proton_antipo_N"/>
</dbReference>
<evidence type="ECO:0000256" key="2">
    <source>
        <dbReference type="ARBA" id="ARBA00022692"/>
    </source>
</evidence>
<feature type="transmembrane region" description="Helical" evidence="6">
    <location>
        <begin position="492"/>
        <end position="515"/>
    </location>
</feature>
<comment type="subcellular location">
    <subcellularLocation>
        <location evidence="1">Endomembrane system</location>
        <topology evidence="1">Multi-pass membrane protein</topology>
    </subcellularLocation>
    <subcellularLocation>
        <location evidence="5">Membrane</location>
        <topology evidence="5">Multi-pass membrane protein</topology>
    </subcellularLocation>
</comment>
<dbReference type="InterPro" id="IPR001750">
    <property type="entry name" value="ND/Mrp_TM"/>
</dbReference>
<accession>A0ABT2EKK4</accession>
<feature type="transmembrane region" description="Helical" evidence="6">
    <location>
        <begin position="47"/>
        <end position="69"/>
    </location>
</feature>
<feature type="transmembrane region" description="Helical" evidence="6">
    <location>
        <begin position="418"/>
        <end position="438"/>
    </location>
</feature>
<feature type="domain" description="NADH-Ubiquinone oxidoreductase (complex I) chain 5 N-terminal" evidence="8">
    <location>
        <begin position="88"/>
        <end position="138"/>
    </location>
</feature>
<dbReference type="EMBL" id="JANUCP010000002">
    <property type="protein sequence ID" value="MCS3918483.1"/>
    <property type="molecule type" value="Genomic_DNA"/>
</dbReference>
<keyword evidence="3 6" id="KW-1133">Transmembrane helix</keyword>
<feature type="transmembrane region" description="Helical" evidence="6">
    <location>
        <begin position="318"/>
        <end position="336"/>
    </location>
</feature>
<dbReference type="PRINTS" id="PR01434">
    <property type="entry name" value="NADHDHGNASE5"/>
</dbReference>
<proteinExistence type="predicted"/>